<dbReference type="Proteomes" id="UP000635278">
    <property type="component" value="Unassembled WGS sequence"/>
</dbReference>
<dbReference type="CDD" id="cd03801">
    <property type="entry name" value="GT4_PimA-like"/>
    <property type="match status" value="1"/>
</dbReference>
<sequence length="664" mass="74245">MKVFVQLDHGLSGTIWRQRRGKSVIPGMNKQHLTHGYHHTASETVSVVWSEDQAENLIEKTLGYGLRVLLGFDFIRAWRNRAGILNADIVWTYTESQTLAVLLLLRIMCPKHPPKVIGQAGWLVDRWNRQPVLRRILFRYLLKHLDVLTVHSVLNLATARALFPDLRVEQIRFGIRADEMQTVRETCKNGALNILALGNDGHRDWQTLCEAATLLPQLQFFIASTTRAARVAAKSVPNVKIVRAYDNDSLLRLYNQADIVVVPLVPDEHVSGITVIEEAVIHGVPVIASDCGGLTDYFDHDCLTYVPSEDAAALASAIRSIQTDPEAARVKTERGQKRMRECINSVAYAEQHVGLSRDLLDPKSTRPPLPDNPSVVVGIATSGRAPILRALLSDIGHQTVRPAAVVICYRNPSDIEGISEDLLPGVSLILLQGSRGLPAQRNVILDHSENADIVLFLDDDFFPQADYIRAVIEVFRQDPCILGITGKVLADGARGPGYSVDHARAFLAREVPDSEAKTVDVFNTYGCNMAFRMDAIRRYHLCFDEKLPLYAWYEDMDFSRRLLPQGRIVRAEAATGVHLGSKSGKTSGVRLGYSQIANPVYLARKGTYPWDHALRSAGRHTLINIVRSIRPESWIDRRGRMNGNWRAWKDLLLGRLDPERISSI</sequence>
<name>A0ABX0JP59_9PROT</name>
<proteinExistence type="inferred from homology"/>
<dbReference type="EMBL" id="WOTB01000012">
    <property type="protein sequence ID" value="NHN85037.1"/>
    <property type="molecule type" value="Genomic_DNA"/>
</dbReference>
<dbReference type="InterPro" id="IPR029044">
    <property type="entry name" value="Nucleotide-diphossugar_trans"/>
</dbReference>
<evidence type="ECO:0000313" key="5">
    <source>
        <dbReference type="EMBL" id="NHN85037.1"/>
    </source>
</evidence>
<dbReference type="Gene3D" id="3.90.550.10">
    <property type="entry name" value="Spore Coat Polysaccharide Biosynthesis Protein SpsA, Chain A"/>
    <property type="match status" value="1"/>
</dbReference>
<keyword evidence="6" id="KW-1185">Reference proteome</keyword>
<dbReference type="SUPFAM" id="SSF53756">
    <property type="entry name" value="UDP-Glycosyltransferase/glycogen phosphorylase"/>
    <property type="match status" value="1"/>
</dbReference>
<reference evidence="5 6" key="1">
    <citation type="journal article" date="2020" name="Int. J. Syst. Evol. Microbiol.">
        <title>Novel acetic acid bacteria from cider fermentations: Acetobacter conturbans sp. nov. and Acetobacter fallax sp. nov.</title>
        <authorList>
            <person name="Sombolestani A.S."/>
            <person name="Cleenwerck I."/>
            <person name="Cnockaert M."/>
            <person name="Borremans W."/>
            <person name="Wieme A.D."/>
            <person name="De Vuyst L."/>
            <person name="Vandamme P."/>
        </authorList>
    </citation>
    <scope>NUCLEOTIDE SEQUENCE [LARGE SCALE GENOMIC DNA]</scope>
    <source>
        <strain evidence="5 6">LMG 30640</strain>
    </source>
</reference>
<accession>A0ABX0JP59</accession>
<evidence type="ECO:0000259" key="4">
    <source>
        <dbReference type="Pfam" id="PF00535"/>
    </source>
</evidence>
<dbReference type="InterPro" id="IPR001173">
    <property type="entry name" value="Glyco_trans_2-like"/>
</dbReference>
<evidence type="ECO:0000313" key="6">
    <source>
        <dbReference type="Proteomes" id="UP000635278"/>
    </source>
</evidence>
<dbReference type="Gene3D" id="3.40.50.2000">
    <property type="entry name" value="Glycogen Phosphorylase B"/>
    <property type="match status" value="1"/>
</dbReference>
<protein>
    <submittedName>
        <fullName evidence="5">Glycosyltransferase</fullName>
    </submittedName>
</protein>
<organism evidence="5 6">
    <name type="scientific">Acetobacter musti</name>
    <dbReference type="NCBI Taxonomy" id="864732"/>
    <lineage>
        <taxon>Bacteria</taxon>
        <taxon>Pseudomonadati</taxon>
        <taxon>Pseudomonadota</taxon>
        <taxon>Alphaproteobacteria</taxon>
        <taxon>Acetobacterales</taxon>
        <taxon>Acetobacteraceae</taxon>
        <taxon>Acetobacter</taxon>
    </lineage>
</organism>
<feature type="domain" description="Glycosyltransferase 2-like" evidence="4">
    <location>
        <begin position="379"/>
        <end position="537"/>
    </location>
</feature>
<dbReference type="Pfam" id="PF13692">
    <property type="entry name" value="Glyco_trans_1_4"/>
    <property type="match status" value="1"/>
</dbReference>
<dbReference type="PANTHER" id="PTHR43179">
    <property type="entry name" value="RHAMNOSYLTRANSFERASE WBBL"/>
    <property type="match status" value="1"/>
</dbReference>
<gene>
    <name evidence="5" type="ORF">GOB93_10340</name>
</gene>
<evidence type="ECO:0000256" key="1">
    <source>
        <dbReference type="ARBA" id="ARBA00006739"/>
    </source>
</evidence>
<keyword evidence="2" id="KW-0328">Glycosyltransferase</keyword>
<dbReference type="Pfam" id="PF00535">
    <property type="entry name" value="Glycos_transf_2"/>
    <property type="match status" value="1"/>
</dbReference>
<dbReference type="PANTHER" id="PTHR43179:SF12">
    <property type="entry name" value="GALACTOFURANOSYLTRANSFERASE GLFT2"/>
    <property type="match status" value="1"/>
</dbReference>
<dbReference type="SUPFAM" id="SSF53448">
    <property type="entry name" value="Nucleotide-diphospho-sugar transferases"/>
    <property type="match status" value="1"/>
</dbReference>
<keyword evidence="3" id="KW-0808">Transferase</keyword>
<evidence type="ECO:0000256" key="2">
    <source>
        <dbReference type="ARBA" id="ARBA00022676"/>
    </source>
</evidence>
<comment type="caution">
    <text evidence="5">The sequence shown here is derived from an EMBL/GenBank/DDBJ whole genome shotgun (WGS) entry which is preliminary data.</text>
</comment>
<evidence type="ECO:0000256" key="3">
    <source>
        <dbReference type="ARBA" id="ARBA00022679"/>
    </source>
</evidence>
<comment type="similarity">
    <text evidence="1">Belongs to the glycosyltransferase 2 family.</text>
</comment>